<dbReference type="InterPro" id="IPR036365">
    <property type="entry name" value="PGBD-like_sf"/>
</dbReference>
<keyword evidence="5 7" id="KW-0573">Peptidoglycan synthesis</keyword>
<reference evidence="9 10" key="1">
    <citation type="submission" date="2019-07" db="EMBL/GenBank/DDBJ databases">
        <title>Whole genome shotgun sequence of Adhaeribacter aerolatus NBRC 106133.</title>
        <authorList>
            <person name="Hosoyama A."/>
            <person name="Uohara A."/>
            <person name="Ohji S."/>
            <person name="Ichikawa N."/>
        </authorList>
    </citation>
    <scope>NUCLEOTIDE SEQUENCE [LARGE SCALE GENOMIC DNA]</scope>
    <source>
        <strain evidence="9 10">NBRC 106133</strain>
    </source>
</reference>
<gene>
    <name evidence="9" type="ORF">AAE02nite_23720</name>
</gene>
<dbReference type="GO" id="GO:0004180">
    <property type="term" value="F:carboxypeptidase activity"/>
    <property type="evidence" value="ECO:0007669"/>
    <property type="project" value="UniProtKB-ARBA"/>
</dbReference>
<dbReference type="GO" id="GO:0016740">
    <property type="term" value="F:transferase activity"/>
    <property type="evidence" value="ECO:0007669"/>
    <property type="project" value="UniProtKB-KW"/>
</dbReference>
<dbReference type="Pfam" id="PF01471">
    <property type="entry name" value="PG_binding_1"/>
    <property type="match status" value="1"/>
</dbReference>
<dbReference type="PANTHER" id="PTHR41533:SF2">
    <property type="entry name" value="BLR7131 PROTEIN"/>
    <property type="match status" value="1"/>
</dbReference>
<dbReference type="InterPro" id="IPR038063">
    <property type="entry name" value="Transpep_catalytic_dom"/>
</dbReference>
<feature type="active site" description="Nucleophile" evidence="7">
    <location>
        <position position="283"/>
    </location>
</feature>
<evidence type="ECO:0000256" key="4">
    <source>
        <dbReference type="ARBA" id="ARBA00022960"/>
    </source>
</evidence>
<dbReference type="InterPro" id="IPR002477">
    <property type="entry name" value="Peptidoglycan-bd-like"/>
</dbReference>
<dbReference type="CDD" id="cd16913">
    <property type="entry name" value="YkuD_like"/>
    <property type="match status" value="1"/>
</dbReference>
<evidence type="ECO:0000256" key="2">
    <source>
        <dbReference type="ARBA" id="ARBA00005992"/>
    </source>
</evidence>
<dbReference type="Pfam" id="PF03734">
    <property type="entry name" value="YkuD"/>
    <property type="match status" value="1"/>
</dbReference>
<evidence type="ECO:0000256" key="6">
    <source>
        <dbReference type="ARBA" id="ARBA00023316"/>
    </source>
</evidence>
<keyword evidence="6 7" id="KW-0961">Cell wall biogenesis/degradation</keyword>
<evidence type="ECO:0000313" key="10">
    <source>
        <dbReference type="Proteomes" id="UP000321532"/>
    </source>
</evidence>
<feature type="active site" description="Proton donor/acceptor" evidence="7">
    <location>
        <position position="264"/>
    </location>
</feature>
<keyword evidence="10" id="KW-1185">Reference proteome</keyword>
<dbReference type="PROSITE" id="PS52029">
    <property type="entry name" value="LD_TPASE"/>
    <property type="match status" value="1"/>
</dbReference>
<protein>
    <submittedName>
        <fullName evidence="9">Amidase</fullName>
    </submittedName>
</protein>
<evidence type="ECO:0000256" key="1">
    <source>
        <dbReference type="ARBA" id="ARBA00004752"/>
    </source>
</evidence>
<name>A0A512AYB9_9BACT</name>
<feature type="domain" description="L,D-TPase catalytic" evidence="8">
    <location>
        <begin position="126"/>
        <end position="319"/>
    </location>
</feature>
<dbReference type="GO" id="GO:0008360">
    <property type="term" value="P:regulation of cell shape"/>
    <property type="evidence" value="ECO:0007669"/>
    <property type="project" value="UniProtKB-UniRule"/>
</dbReference>
<dbReference type="Gene3D" id="1.10.101.10">
    <property type="entry name" value="PGBD-like superfamily/PGBD"/>
    <property type="match status" value="1"/>
</dbReference>
<comment type="caution">
    <text evidence="9">The sequence shown here is derived from an EMBL/GenBank/DDBJ whole genome shotgun (WGS) entry which is preliminary data.</text>
</comment>
<dbReference type="AlphaFoldDB" id="A0A512AYB9"/>
<proteinExistence type="inferred from homology"/>
<evidence type="ECO:0000259" key="8">
    <source>
        <dbReference type="PROSITE" id="PS52029"/>
    </source>
</evidence>
<dbReference type="PANTHER" id="PTHR41533">
    <property type="entry name" value="L,D-TRANSPEPTIDASE HI_1667-RELATED"/>
    <property type="match status" value="1"/>
</dbReference>
<comment type="pathway">
    <text evidence="1 7">Cell wall biogenesis; peptidoglycan biosynthesis.</text>
</comment>
<dbReference type="GO" id="GO:0009252">
    <property type="term" value="P:peptidoglycan biosynthetic process"/>
    <property type="evidence" value="ECO:0007669"/>
    <property type="project" value="UniProtKB-UniPathway"/>
</dbReference>
<dbReference type="InterPro" id="IPR005490">
    <property type="entry name" value="LD_TPept_cat_dom"/>
</dbReference>
<organism evidence="9 10">
    <name type="scientific">Adhaeribacter aerolatus</name>
    <dbReference type="NCBI Taxonomy" id="670289"/>
    <lineage>
        <taxon>Bacteria</taxon>
        <taxon>Pseudomonadati</taxon>
        <taxon>Bacteroidota</taxon>
        <taxon>Cytophagia</taxon>
        <taxon>Cytophagales</taxon>
        <taxon>Hymenobacteraceae</taxon>
        <taxon>Adhaeribacter</taxon>
    </lineage>
</organism>
<dbReference type="EMBL" id="BJYS01000016">
    <property type="protein sequence ID" value="GEO04708.1"/>
    <property type="molecule type" value="Genomic_DNA"/>
</dbReference>
<dbReference type="Gene3D" id="2.40.440.10">
    <property type="entry name" value="L,D-transpeptidase catalytic domain-like"/>
    <property type="match status" value="1"/>
</dbReference>
<dbReference type="InterPro" id="IPR036366">
    <property type="entry name" value="PGBDSf"/>
</dbReference>
<dbReference type="SUPFAM" id="SSF47090">
    <property type="entry name" value="PGBD-like"/>
    <property type="match status" value="1"/>
</dbReference>
<evidence type="ECO:0000256" key="3">
    <source>
        <dbReference type="ARBA" id="ARBA00022679"/>
    </source>
</evidence>
<evidence type="ECO:0000256" key="5">
    <source>
        <dbReference type="ARBA" id="ARBA00022984"/>
    </source>
</evidence>
<dbReference type="InterPro" id="IPR052905">
    <property type="entry name" value="LD-transpeptidase_YkuD-like"/>
</dbReference>
<evidence type="ECO:0000256" key="7">
    <source>
        <dbReference type="PROSITE-ProRule" id="PRU01373"/>
    </source>
</evidence>
<evidence type="ECO:0000313" key="9">
    <source>
        <dbReference type="EMBL" id="GEO04708.1"/>
    </source>
</evidence>
<dbReference type="UniPathway" id="UPA00219"/>
<accession>A0A512AYB9</accession>
<comment type="similarity">
    <text evidence="2">Belongs to the YkuD family.</text>
</comment>
<dbReference type="RefSeq" id="WP_170252587.1">
    <property type="nucleotide sequence ID" value="NZ_BJYS01000016.1"/>
</dbReference>
<dbReference type="SUPFAM" id="SSF141523">
    <property type="entry name" value="L,D-transpeptidase catalytic domain-like"/>
    <property type="match status" value="1"/>
</dbReference>
<dbReference type="GO" id="GO:0071555">
    <property type="term" value="P:cell wall organization"/>
    <property type="evidence" value="ECO:0007669"/>
    <property type="project" value="UniProtKB-UniRule"/>
</dbReference>
<dbReference type="Proteomes" id="UP000321532">
    <property type="component" value="Unassembled WGS sequence"/>
</dbReference>
<keyword evidence="3" id="KW-0808">Transferase</keyword>
<sequence length="361" mass="41941">MIHPQVASLSQALEHYRKIANKNSWSSFPVNICLRPNDSSTYIPKLRHNLILTRDLPEVDTSTLPVYDKVLFAAVIKFQERHGLKADGIVGKSTLEALNITPAQRIRQLEFNLLRWQADTIGQGVPRLLLNIPEFSLKLLDGNSNLIWQTRVIVGQRPKERQTVSLTSKISYLVLNPTWNIPNSIIRKEIIPILRKDPHYLARNQMKLYRIKGAKKYLIPVKSINWQTADPDRDALMIIQSPGKDNALGRIKFIFDNPYQIYLHDTPEKSIFNHELRDYSHGCVRVQNPEILAAYLLNQNWQKTLPWPLEFEESTVEKIVYLPKPLPIKIGYFTSWVNEKGILQFREDIYKIDKFSTDFKF</sequence>
<keyword evidence="4 7" id="KW-0133">Cell shape</keyword>